<keyword evidence="3" id="KW-1185">Reference proteome</keyword>
<reference evidence="2 3" key="1">
    <citation type="submission" date="2016-06" db="EMBL/GenBank/DDBJ databases">
        <authorList>
            <person name="Kjaerup R.B."/>
            <person name="Dalgaard T.S."/>
            <person name="Juul-Madsen H.R."/>
        </authorList>
    </citation>
    <scope>NUCLEOTIDE SEQUENCE [LARGE SCALE GENOMIC DNA]</scope>
    <source>
        <strain evidence="2 3">373-A1</strain>
    </source>
</reference>
<proteinExistence type="predicted"/>
<accession>A0A174GNF6</accession>
<evidence type="ECO:0000313" key="2">
    <source>
        <dbReference type="EMBL" id="OBY10194.1"/>
    </source>
</evidence>
<gene>
    <name evidence="2" type="ORF">CP373A1_11880</name>
</gene>
<dbReference type="OrthoDB" id="138672at2"/>
<dbReference type="RefSeq" id="WP_027098569.1">
    <property type="nucleotide sequence ID" value="NZ_CYZW01000010.1"/>
</dbReference>
<feature type="transmembrane region" description="Helical" evidence="1">
    <location>
        <begin position="327"/>
        <end position="347"/>
    </location>
</feature>
<evidence type="ECO:0008006" key="4">
    <source>
        <dbReference type="Google" id="ProtNLM"/>
    </source>
</evidence>
<dbReference type="Proteomes" id="UP000092714">
    <property type="component" value="Unassembled WGS sequence"/>
</dbReference>
<feature type="transmembrane region" description="Helical" evidence="1">
    <location>
        <begin position="145"/>
        <end position="170"/>
    </location>
</feature>
<feature type="transmembrane region" description="Helical" evidence="1">
    <location>
        <begin position="252"/>
        <end position="272"/>
    </location>
</feature>
<feature type="transmembrane region" description="Helical" evidence="1">
    <location>
        <begin position="65"/>
        <end position="92"/>
    </location>
</feature>
<dbReference type="eggNOG" id="COG2898">
    <property type="taxonomic scope" value="Bacteria"/>
</dbReference>
<organism evidence="2 3">
    <name type="scientific">Clostridium paraputrificum</name>
    <dbReference type="NCBI Taxonomy" id="29363"/>
    <lineage>
        <taxon>Bacteria</taxon>
        <taxon>Bacillati</taxon>
        <taxon>Bacillota</taxon>
        <taxon>Clostridia</taxon>
        <taxon>Eubacteriales</taxon>
        <taxon>Clostridiaceae</taxon>
        <taxon>Clostridium</taxon>
    </lineage>
</organism>
<evidence type="ECO:0000313" key="3">
    <source>
        <dbReference type="Proteomes" id="UP000092714"/>
    </source>
</evidence>
<keyword evidence="1" id="KW-0812">Transmembrane</keyword>
<dbReference type="GeneID" id="42776394"/>
<keyword evidence="1" id="KW-0472">Membrane</keyword>
<dbReference type="AlphaFoldDB" id="A0A174GNF6"/>
<sequence length="543" mass="60239">MNRLKVLTKYFVRDALQDMFNGSKMKSGFMALLMMLLIAFMSLPLIITVDVLYEPFAIIGQEGTLLSLILLIGAVINFFLGIFTIMNTYYFSNDIEHFLPMPFKSSEIVLSKFIAVLINMILYSTIIVVPLLVFAQKSSASPIFFVYIALAVIICPTLPMIIAALVCMLLMRFTNLSKHKDAFRSISGSLSLVLVVLINIISQRSSTLFESSSSLINIIQEKNSLIGALSGMFITNKYAAYGLLYNGEAKGIFYMGISIAICILLCIIYYVVGGKLYLKGIIGISETYSKRVDILKEKNIDSIVSNKSPIKSLVIRDIRIVFRTPQFFINSIVMMLYMPIFLTIIYVANGSFTDVKGIILSGKYNSVIIVGAFLLAAFSICSAGGGRKCLSREGSDFVFSKIIPISYKDQAKSKIISSLCINSLVPILICTLLVSLRVALPIILLGVLSSVFGVTVVTLIQILFDFINPKLKWNDEKILYKDDVVSVVMVFVILILGIGLVAMSMKVESYIGMFSMIVIFSLILIWGLYKKIINMSDEVYGKS</sequence>
<comment type="caution">
    <text evidence="2">The sequence shown here is derived from an EMBL/GenBank/DDBJ whole genome shotgun (WGS) entry which is preliminary data.</text>
</comment>
<dbReference type="Pfam" id="PF16949">
    <property type="entry name" value="ABC_tran_2"/>
    <property type="match status" value="1"/>
</dbReference>
<feature type="transmembrane region" description="Helical" evidence="1">
    <location>
        <begin position="484"/>
        <end position="504"/>
    </location>
</feature>
<protein>
    <recommendedName>
        <fullName evidence="4">ABC-2 type transport system permease protein</fullName>
    </recommendedName>
</protein>
<feature type="transmembrane region" description="Helical" evidence="1">
    <location>
        <begin position="510"/>
        <end position="529"/>
    </location>
</feature>
<feature type="transmembrane region" description="Helical" evidence="1">
    <location>
        <begin position="442"/>
        <end position="464"/>
    </location>
</feature>
<dbReference type="EMBL" id="MAPZ01000024">
    <property type="protein sequence ID" value="OBY10194.1"/>
    <property type="molecule type" value="Genomic_DNA"/>
</dbReference>
<dbReference type="InterPro" id="IPR031599">
    <property type="entry name" value="ABC_tran_2"/>
</dbReference>
<feature type="transmembrane region" description="Helical" evidence="1">
    <location>
        <begin position="367"/>
        <end position="385"/>
    </location>
</feature>
<keyword evidence="1" id="KW-1133">Transmembrane helix</keyword>
<feature type="transmembrane region" description="Helical" evidence="1">
    <location>
        <begin position="113"/>
        <end position="133"/>
    </location>
</feature>
<feature type="transmembrane region" description="Helical" evidence="1">
    <location>
        <begin position="29"/>
        <end position="53"/>
    </location>
</feature>
<evidence type="ECO:0000256" key="1">
    <source>
        <dbReference type="SAM" id="Phobius"/>
    </source>
</evidence>
<feature type="transmembrane region" description="Helical" evidence="1">
    <location>
        <begin position="182"/>
        <end position="201"/>
    </location>
</feature>
<feature type="transmembrane region" description="Helical" evidence="1">
    <location>
        <begin position="415"/>
        <end position="436"/>
    </location>
</feature>
<name>A0A174GNF6_9CLOT</name>